<evidence type="ECO:0000313" key="6">
    <source>
        <dbReference type="Proteomes" id="UP000727907"/>
    </source>
</evidence>
<accession>A0ABS6IPZ4</accession>
<feature type="active site" evidence="2">
    <location>
        <position position="250"/>
    </location>
</feature>
<keyword evidence="6" id="KW-1185">Reference proteome</keyword>
<dbReference type="InterPro" id="IPR015590">
    <property type="entry name" value="Aldehyde_DH_dom"/>
</dbReference>
<protein>
    <submittedName>
        <fullName evidence="5">Aldehyde dehydrogenase</fullName>
    </submittedName>
</protein>
<evidence type="ECO:0000313" key="5">
    <source>
        <dbReference type="EMBL" id="MBU8875762.1"/>
    </source>
</evidence>
<dbReference type="InterPro" id="IPR016160">
    <property type="entry name" value="Ald_DH_CS_CYS"/>
</dbReference>
<dbReference type="RefSeq" id="WP_216964073.1">
    <property type="nucleotide sequence ID" value="NZ_JAHOPB010000002.1"/>
</dbReference>
<dbReference type="CDD" id="cd07114">
    <property type="entry name" value="ALDH_DhaS"/>
    <property type="match status" value="1"/>
</dbReference>
<organism evidence="5 6">
    <name type="scientific">Reyranella humidisoli</name>
    <dbReference type="NCBI Taxonomy" id="2849149"/>
    <lineage>
        <taxon>Bacteria</taxon>
        <taxon>Pseudomonadati</taxon>
        <taxon>Pseudomonadota</taxon>
        <taxon>Alphaproteobacteria</taxon>
        <taxon>Hyphomicrobiales</taxon>
        <taxon>Reyranellaceae</taxon>
        <taxon>Reyranella</taxon>
    </lineage>
</organism>
<comment type="similarity">
    <text evidence="3">Belongs to the aldehyde dehydrogenase family.</text>
</comment>
<keyword evidence="1 3" id="KW-0560">Oxidoreductase</keyword>
<dbReference type="Pfam" id="PF00171">
    <property type="entry name" value="Aldedh"/>
    <property type="match status" value="1"/>
</dbReference>
<evidence type="ECO:0000259" key="4">
    <source>
        <dbReference type="Pfam" id="PF00171"/>
    </source>
</evidence>
<dbReference type="InterPro" id="IPR029510">
    <property type="entry name" value="Ald_DH_CS_GLU"/>
</dbReference>
<dbReference type="PANTHER" id="PTHR11699">
    <property type="entry name" value="ALDEHYDE DEHYDROGENASE-RELATED"/>
    <property type="match status" value="1"/>
</dbReference>
<name>A0ABS6IPZ4_9HYPH</name>
<dbReference type="PROSITE" id="PS00070">
    <property type="entry name" value="ALDEHYDE_DEHYDR_CYS"/>
    <property type="match status" value="1"/>
</dbReference>
<evidence type="ECO:0000256" key="1">
    <source>
        <dbReference type="ARBA" id="ARBA00023002"/>
    </source>
</evidence>
<feature type="domain" description="Aldehyde dehydrogenase" evidence="4">
    <location>
        <begin position="17"/>
        <end position="475"/>
    </location>
</feature>
<evidence type="ECO:0000256" key="2">
    <source>
        <dbReference type="PROSITE-ProRule" id="PRU10007"/>
    </source>
</evidence>
<reference evidence="5 6" key="1">
    <citation type="submission" date="2021-06" db="EMBL/GenBank/DDBJ databases">
        <authorList>
            <person name="Lee D.H."/>
        </authorList>
    </citation>
    <scope>NUCLEOTIDE SEQUENCE [LARGE SCALE GENOMIC DNA]</scope>
    <source>
        <strain evidence="5 6">MMS21-HV4-11</strain>
    </source>
</reference>
<sequence length="491" mass="52696">MKTYQHFIAGEYVDPIGGKWIDSMDPYRGEVWARIPQGCARDVDRAVAVASLALREGPWATLSASSRGKLMLRLADLIAANAQRLAEIEVRDNGKLLSEMLGQVNYNPEWWRYFGGLADKIQGAVVPIDKPNHFAFTRHEPVGVVAALTAWNSPLLFIAWKCAAALAAGCTVVVKPSEFASASTLEFAALTKEAGFPDGVFNVVTGYGQEAGAALVDHPGVSKITFTGSDSTGAKIYAQAAKTLKRVSLELGGKSPNIVFEDCDLGAAASGAISGIFAATGQTCIAGSRLLVQNSIREEFSQRVAELGRSARKGDPMLPDTNIGPVTTAPQYRKILDYMEIAKAEGARCILGGGAASDMPGGQFVEPTIFVDVRPDMRIAREEVFGPVLSIIGFDTEEEAVRLANDTIYGLAAGVWTKDMNRALRMTAALKAGTVWVNTYRAISYMMPFGGMKHSGIGRESGMDAIHEYLETKSVWISTAEGSPANPFVMR</sequence>
<comment type="caution">
    <text evidence="5">The sequence shown here is derived from an EMBL/GenBank/DDBJ whole genome shotgun (WGS) entry which is preliminary data.</text>
</comment>
<evidence type="ECO:0000256" key="3">
    <source>
        <dbReference type="RuleBase" id="RU003345"/>
    </source>
</evidence>
<proteinExistence type="inferred from homology"/>
<gene>
    <name evidence="5" type="ORF">KQ910_18455</name>
</gene>
<dbReference type="Proteomes" id="UP000727907">
    <property type="component" value="Unassembled WGS sequence"/>
</dbReference>
<dbReference type="EMBL" id="JAHOPB010000002">
    <property type="protein sequence ID" value="MBU8875762.1"/>
    <property type="molecule type" value="Genomic_DNA"/>
</dbReference>
<dbReference type="PROSITE" id="PS00687">
    <property type="entry name" value="ALDEHYDE_DEHYDR_GLU"/>
    <property type="match status" value="1"/>
</dbReference>